<gene>
    <name evidence="2" type="ORF">A2209_04550</name>
</gene>
<reference evidence="2 3" key="1">
    <citation type="journal article" date="2016" name="Nat. Commun.">
        <title>Thousands of microbial genomes shed light on interconnected biogeochemical processes in an aquifer system.</title>
        <authorList>
            <person name="Anantharaman K."/>
            <person name="Brown C.T."/>
            <person name="Hug L.A."/>
            <person name="Sharon I."/>
            <person name="Castelle C.J."/>
            <person name="Probst A.J."/>
            <person name="Thomas B.C."/>
            <person name="Singh A."/>
            <person name="Wilkins M.J."/>
            <person name="Karaoz U."/>
            <person name="Brodie E.L."/>
            <person name="Williams K.H."/>
            <person name="Hubbard S.S."/>
            <person name="Banfield J.F."/>
        </authorList>
    </citation>
    <scope>NUCLEOTIDE SEQUENCE [LARGE SCALE GENOMIC DNA]</scope>
</reference>
<dbReference type="SUPFAM" id="SSF64182">
    <property type="entry name" value="DHH phosphoesterases"/>
    <property type="match status" value="1"/>
</dbReference>
<evidence type="ECO:0000259" key="1">
    <source>
        <dbReference type="Pfam" id="PF09828"/>
    </source>
</evidence>
<protein>
    <recommendedName>
        <fullName evidence="1">ChrB C-terminal domain-containing protein</fullName>
    </recommendedName>
</protein>
<dbReference type="Proteomes" id="UP000178450">
    <property type="component" value="Unassembled WGS sequence"/>
</dbReference>
<evidence type="ECO:0000313" key="2">
    <source>
        <dbReference type="EMBL" id="OGK64936.1"/>
    </source>
</evidence>
<name>A0A1F7KAQ6_9BACT</name>
<comment type="caution">
    <text evidence="2">The sequence shown here is derived from an EMBL/GenBank/DDBJ whole genome shotgun (WGS) entry which is preliminary data.</text>
</comment>
<evidence type="ECO:0000313" key="3">
    <source>
        <dbReference type="Proteomes" id="UP000178450"/>
    </source>
</evidence>
<dbReference type="AlphaFoldDB" id="A0A1F7KAQ6"/>
<proteinExistence type="predicted"/>
<dbReference type="EMBL" id="MGBG01000013">
    <property type="protein sequence ID" value="OGK64936.1"/>
    <property type="molecule type" value="Genomic_DNA"/>
</dbReference>
<dbReference type="Pfam" id="PF09828">
    <property type="entry name" value="ChrB_C"/>
    <property type="match status" value="1"/>
</dbReference>
<dbReference type="InterPro" id="IPR038763">
    <property type="entry name" value="DHH_sf"/>
</dbReference>
<sequence length="280" mass="32620">MAKLIVTHLRPDLDACASVWLIRRFYPNFTQAEFSFVPSGDTYQNQPADSDKQIIHVDTGLGRFDHHQFRRRLSASLRIYQYLEEEVKWRTLDQIVLERMVELVTMIDNFEEVDFDNPTSDIYELQINQILEGIKLNESSDHQVMELMLPVLDGLFAILKRKVMAETELEKGEEFKIGQFKAIYLRSRSKEVSKLAEKGGYQLVLLKDPERGNVNIRVHPRAKFTLDHVYQVIIKKEPDDLWFYHASGHLLLNGSNSHPQKPTKLTVKELITIIKKNLLK</sequence>
<accession>A0A1F7KAQ6</accession>
<dbReference type="InterPro" id="IPR018634">
    <property type="entry name" value="ChrB_C"/>
</dbReference>
<organism evidence="2 3">
    <name type="scientific">Candidatus Roizmanbacteria bacterium RIFOXYA1_FULL_41_12</name>
    <dbReference type="NCBI Taxonomy" id="1802082"/>
    <lineage>
        <taxon>Bacteria</taxon>
        <taxon>Candidatus Roizmaniibacteriota</taxon>
    </lineage>
</organism>
<feature type="domain" description="ChrB C-terminal" evidence="1">
    <location>
        <begin position="6"/>
        <end position="157"/>
    </location>
</feature>